<reference evidence="1 2" key="1">
    <citation type="journal article" date="2018" name="Front. Plant Sci.">
        <title>Red Clover (Trifolium pratense) and Zigzag Clover (T. medium) - A Picture of Genomic Similarities and Differences.</title>
        <authorList>
            <person name="Dluhosova J."/>
            <person name="Istvanek J."/>
            <person name="Nedelnik J."/>
            <person name="Repkova J."/>
        </authorList>
    </citation>
    <scope>NUCLEOTIDE SEQUENCE [LARGE SCALE GENOMIC DNA]</scope>
    <source>
        <strain evidence="2">cv. 10/8</strain>
        <tissue evidence="1">Leaf</tissue>
    </source>
</reference>
<dbReference type="EMBL" id="LXQA011005866">
    <property type="protein sequence ID" value="MCI80902.1"/>
    <property type="molecule type" value="Genomic_DNA"/>
</dbReference>
<protein>
    <submittedName>
        <fullName evidence="1">Uncharacterized protein</fullName>
    </submittedName>
</protein>
<accession>A0A392V0H2</accession>
<evidence type="ECO:0000313" key="2">
    <source>
        <dbReference type="Proteomes" id="UP000265520"/>
    </source>
</evidence>
<proteinExistence type="predicted"/>
<dbReference type="Proteomes" id="UP000265520">
    <property type="component" value="Unassembled WGS sequence"/>
</dbReference>
<name>A0A392V0H2_9FABA</name>
<dbReference type="AlphaFoldDB" id="A0A392V0H2"/>
<feature type="non-terminal residue" evidence="1">
    <location>
        <position position="63"/>
    </location>
</feature>
<keyword evidence="2" id="KW-1185">Reference proteome</keyword>
<comment type="caution">
    <text evidence="1">The sequence shown here is derived from an EMBL/GenBank/DDBJ whole genome shotgun (WGS) entry which is preliminary data.</text>
</comment>
<organism evidence="1 2">
    <name type="scientific">Trifolium medium</name>
    <dbReference type="NCBI Taxonomy" id="97028"/>
    <lineage>
        <taxon>Eukaryota</taxon>
        <taxon>Viridiplantae</taxon>
        <taxon>Streptophyta</taxon>
        <taxon>Embryophyta</taxon>
        <taxon>Tracheophyta</taxon>
        <taxon>Spermatophyta</taxon>
        <taxon>Magnoliopsida</taxon>
        <taxon>eudicotyledons</taxon>
        <taxon>Gunneridae</taxon>
        <taxon>Pentapetalae</taxon>
        <taxon>rosids</taxon>
        <taxon>fabids</taxon>
        <taxon>Fabales</taxon>
        <taxon>Fabaceae</taxon>
        <taxon>Papilionoideae</taxon>
        <taxon>50 kb inversion clade</taxon>
        <taxon>NPAAA clade</taxon>
        <taxon>Hologalegina</taxon>
        <taxon>IRL clade</taxon>
        <taxon>Trifolieae</taxon>
        <taxon>Trifolium</taxon>
    </lineage>
</organism>
<evidence type="ECO:0000313" key="1">
    <source>
        <dbReference type="EMBL" id="MCI80902.1"/>
    </source>
</evidence>
<sequence>MIKTAQSGNNKIGIPYGMLLTKFFRRLKVDLKKECSENVCHSFSFKNIHHMKKDDDDDDDDDD</sequence>